<name>A0A2L0EX00_SORCE</name>
<dbReference type="EMBL" id="CP012673">
    <property type="protein sequence ID" value="AUX43779.1"/>
    <property type="molecule type" value="Genomic_DNA"/>
</dbReference>
<accession>A0A2L0EX00</accession>
<proteinExistence type="predicted"/>
<gene>
    <name evidence="1" type="ORF">SOCE26_052340</name>
</gene>
<sequence length="217" mass="22508">MTLFLALPPALTLTPGGAAEPATQASSSALLHMSGPREAQAAVSIQLSLDELVSAATYVVVATATEQRSQWEELGGAKRIVTYTRLSIERTVAGQPDGEVWVRTLGGVVGDVGQHVSGDAHLKLGAQAMLFLARARSAVVVAGMAQGHYPLVSSEEPRRVEGAPRVAVRRLAASPDGGTVLARPGPAVSAREQLVGAPLDAAIDAVSRAWKAKHAQK</sequence>
<dbReference type="Proteomes" id="UP000238348">
    <property type="component" value="Chromosome"/>
</dbReference>
<evidence type="ECO:0000313" key="1">
    <source>
        <dbReference type="EMBL" id="AUX43779.1"/>
    </source>
</evidence>
<reference evidence="1 2" key="1">
    <citation type="submission" date="2015-09" db="EMBL/GenBank/DDBJ databases">
        <title>Sorangium comparison.</title>
        <authorList>
            <person name="Zaburannyi N."/>
            <person name="Bunk B."/>
            <person name="Overmann J."/>
            <person name="Mueller R."/>
        </authorList>
    </citation>
    <scope>NUCLEOTIDE SEQUENCE [LARGE SCALE GENOMIC DNA]</scope>
    <source>
        <strain evidence="1 2">So ce26</strain>
    </source>
</reference>
<dbReference type="AlphaFoldDB" id="A0A2L0EX00"/>
<organism evidence="1 2">
    <name type="scientific">Sorangium cellulosum</name>
    <name type="common">Polyangium cellulosum</name>
    <dbReference type="NCBI Taxonomy" id="56"/>
    <lineage>
        <taxon>Bacteria</taxon>
        <taxon>Pseudomonadati</taxon>
        <taxon>Myxococcota</taxon>
        <taxon>Polyangia</taxon>
        <taxon>Polyangiales</taxon>
        <taxon>Polyangiaceae</taxon>
        <taxon>Sorangium</taxon>
    </lineage>
</organism>
<evidence type="ECO:0000313" key="2">
    <source>
        <dbReference type="Proteomes" id="UP000238348"/>
    </source>
</evidence>
<dbReference type="RefSeq" id="WP_234023979.1">
    <property type="nucleotide sequence ID" value="NZ_CP012673.1"/>
</dbReference>
<protein>
    <submittedName>
        <fullName evidence="1">Uncharacterized protein</fullName>
    </submittedName>
</protein>